<comment type="caution">
    <text evidence="1">The sequence shown here is derived from an EMBL/GenBank/DDBJ whole genome shotgun (WGS) entry which is preliminary data.</text>
</comment>
<dbReference type="AlphaFoldDB" id="A0A366I7G2"/>
<evidence type="ECO:0000313" key="2">
    <source>
        <dbReference type="Proteomes" id="UP000253046"/>
    </source>
</evidence>
<name>A0A366I7G2_9GAMM</name>
<reference evidence="1 2" key="1">
    <citation type="submission" date="2018-06" db="EMBL/GenBank/DDBJ databases">
        <title>Genomic Encyclopedia of Type Strains, Phase IV (KMG-IV): sequencing the most valuable type-strain genomes for metagenomic binning, comparative biology and taxonomic classification.</title>
        <authorList>
            <person name="Goeker M."/>
        </authorList>
    </citation>
    <scope>NUCLEOTIDE SEQUENCE [LARGE SCALE GENOMIC DNA]</scope>
    <source>
        <strain evidence="1 2">DSM 30166</strain>
    </source>
</reference>
<dbReference type="Proteomes" id="UP000253046">
    <property type="component" value="Unassembled WGS sequence"/>
</dbReference>
<protein>
    <submittedName>
        <fullName evidence="1">Uncharacterized protein</fullName>
    </submittedName>
</protein>
<keyword evidence="2" id="KW-1185">Reference proteome</keyword>
<sequence>MRAACFGYMLKQIYQEMHHHISRYTTLQRAQNLVHQRDYMLSLIEAVK</sequence>
<accession>A0A366I7G2</accession>
<gene>
    <name evidence="1" type="ORF">DES54_1053</name>
</gene>
<evidence type="ECO:0000313" key="1">
    <source>
        <dbReference type="EMBL" id="RBP65127.1"/>
    </source>
</evidence>
<organism evidence="1 2">
    <name type="scientific">Brenneria salicis ATCC 15712 = DSM 30166</name>
    <dbReference type="NCBI Taxonomy" id="714314"/>
    <lineage>
        <taxon>Bacteria</taxon>
        <taxon>Pseudomonadati</taxon>
        <taxon>Pseudomonadota</taxon>
        <taxon>Gammaproteobacteria</taxon>
        <taxon>Enterobacterales</taxon>
        <taxon>Pectobacteriaceae</taxon>
        <taxon>Brenneria</taxon>
    </lineage>
</organism>
<proteinExistence type="predicted"/>
<dbReference type="EMBL" id="QNRY01000005">
    <property type="protein sequence ID" value="RBP65127.1"/>
    <property type="molecule type" value="Genomic_DNA"/>
</dbReference>